<name>A0AAW9U2S5_LIMRT</name>
<evidence type="ECO:0000313" key="1">
    <source>
        <dbReference type="EMBL" id="MRG74525.1"/>
    </source>
</evidence>
<dbReference type="Proteomes" id="UP000452188">
    <property type="component" value="Unassembled WGS sequence"/>
</dbReference>
<dbReference type="RefSeq" id="WP_019253474.1">
    <property type="nucleotide sequence ID" value="NZ_JAJGTL010000115.1"/>
</dbReference>
<sequence length="96" mass="11431">MVYNIWNDPEIEIVEAAISRYIDNIDDEDIMLTVKALKEPYPKDIEGYENIRAKLLIEMRDTYFIDIEDVNNLNYFNDKLKERLLNNGFNLGKDIR</sequence>
<gene>
    <name evidence="1" type="ORF">GIX79_01860</name>
</gene>
<dbReference type="EMBL" id="WJMV01000003">
    <property type="protein sequence ID" value="MRG74525.1"/>
    <property type="molecule type" value="Genomic_DNA"/>
</dbReference>
<comment type="caution">
    <text evidence="1">The sequence shown here is derived from an EMBL/GenBank/DDBJ whole genome shotgun (WGS) entry which is preliminary data.</text>
</comment>
<dbReference type="AlphaFoldDB" id="A0AAW9U2S5"/>
<organism evidence="1 2">
    <name type="scientific">Limosilactobacillus reuteri</name>
    <name type="common">Lactobacillus reuteri</name>
    <dbReference type="NCBI Taxonomy" id="1598"/>
    <lineage>
        <taxon>Bacteria</taxon>
        <taxon>Bacillati</taxon>
        <taxon>Bacillota</taxon>
        <taxon>Bacilli</taxon>
        <taxon>Lactobacillales</taxon>
        <taxon>Lactobacillaceae</taxon>
        <taxon>Limosilactobacillus</taxon>
    </lineage>
</organism>
<evidence type="ECO:0000313" key="2">
    <source>
        <dbReference type="Proteomes" id="UP000452188"/>
    </source>
</evidence>
<proteinExistence type="predicted"/>
<reference evidence="1 2" key="1">
    <citation type="submission" date="2019-11" db="EMBL/GenBank/DDBJ databases">
        <title>Draft genome sequence of 12 host-associated Lactobacillus reuteri rodent strains.</title>
        <authorList>
            <person name="Zhang S."/>
            <person name="Ozcam M."/>
            <person name="Van Pijkeren J.P."/>
        </authorList>
    </citation>
    <scope>NUCLEOTIDE SEQUENCE [LARGE SCALE GENOMIC DNA]</scope>
    <source>
        <strain evidence="1 2">6799jm-1</strain>
    </source>
</reference>
<protein>
    <submittedName>
        <fullName evidence="1">Uncharacterized protein</fullName>
    </submittedName>
</protein>
<accession>A0AAW9U2S5</accession>